<dbReference type="VEuPathDB" id="TriTrypDB:C4B63_205g39"/>
<sequence>MSALNFLTIAEMEVTASRVLPAAAILGTRLCDYHFFKAVQRRLSALNREIVQEKSPANLPPVAIGLDERLRHIIENIIVGESSSPRRRHWPPSSRTHRSMDGKPFLFQTSVTLKLPEGKWRGSLFLSCRPSCARYAWPYRHFPPSCHPPWTFGWTILRCKERQIQLKITSHGVGAATDI</sequence>
<dbReference type="VEuPathDB" id="TriTrypDB:TcBrA4_0091050"/>
<accession>A0A2V2VVB6</accession>
<gene>
    <name evidence="1" type="ORF">C3747_209g74</name>
</gene>
<dbReference type="VEuPathDB" id="TriTrypDB:TcCL_NonESM10353"/>
<reference evidence="1 2" key="1">
    <citation type="journal article" date="2018" name="Microb. Genom.">
        <title>Expanding an expanded genome: long-read sequencing of Trypanosoma cruzi.</title>
        <authorList>
            <person name="Berna L."/>
            <person name="Rodriguez M."/>
            <person name="Chiribao M.L."/>
            <person name="Parodi-Talice A."/>
            <person name="Pita S."/>
            <person name="Rijo G."/>
            <person name="Alvarez-Valin F."/>
            <person name="Robello C."/>
        </authorList>
    </citation>
    <scope>NUCLEOTIDE SEQUENCE [LARGE SCALE GENOMIC DNA]</scope>
    <source>
        <strain evidence="1 2">TCC</strain>
    </source>
</reference>
<dbReference type="AlphaFoldDB" id="A0A2V2VVB6"/>
<dbReference type="VEuPathDB" id="TriTrypDB:TcG_09217"/>
<dbReference type="Proteomes" id="UP000246078">
    <property type="component" value="Unassembled WGS sequence"/>
</dbReference>
<name>A0A2V2VVB6_TRYCR</name>
<dbReference type="VEuPathDB" id="TriTrypDB:TcYC6_0101130"/>
<evidence type="ECO:0000313" key="2">
    <source>
        <dbReference type="Proteomes" id="UP000246078"/>
    </source>
</evidence>
<dbReference type="VEuPathDB" id="TriTrypDB:C3747_209g74"/>
<evidence type="ECO:0000313" key="1">
    <source>
        <dbReference type="EMBL" id="PWV00368.1"/>
    </source>
</evidence>
<dbReference type="VEuPathDB" id="TriTrypDB:TCDM_11903"/>
<organism evidence="1 2">
    <name type="scientific">Trypanosoma cruzi</name>
    <dbReference type="NCBI Taxonomy" id="5693"/>
    <lineage>
        <taxon>Eukaryota</taxon>
        <taxon>Discoba</taxon>
        <taxon>Euglenozoa</taxon>
        <taxon>Kinetoplastea</taxon>
        <taxon>Metakinetoplastina</taxon>
        <taxon>Trypanosomatida</taxon>
        <taxon>Trypanosomatidae</taxon>
        <taxon>Trypanosoma</taxon>
        <taxon>Schizotrypanum</taxon>
    </lineage>
</organism>
<proteinExistence type="predicted"/>
<comment type="caution">
    <text evidence="1">The sequence shown here is derived from an EMBL/GenBank/DDBJ whole genome shotgun (WGS) entry which is preliminary data.</text>
</comment>
<protein>
    <recommendedName>
        <fullName evidence="3">Target of rapamycin (TOR) kinase 1</fullName>
    </recommendedName>
</protein>
<evidence type="ECO:0008006" key="3">
    <source>
        <dbReference type="Google" id="ProtNLM"/>
    </source>
</evidence>
<dbReference type="EMBL" id="PRFC01000209">
    <property type="protein sequence ID" value="PWV00368.1"/>
    <property type="molecule type" value="Genomic_DNA"/>
</dbReference>